<reference evidence="2" key="1">
    <citation type="journal article" date="2020" name="Stud. Mycol.">
        <title>101 Dothideomycetes genomes: a test case for predicting lifestyles and emergence of pathogens.</title>
        <authorList>
            <person name="Haridas S."/>
            <person name="Albert R."/>
            <person name="Binder M."/>
            <person name="Bloem J."/>
            <person name="Labutti K."/>
            <person name="Salamov A."/>
            <person name="Andreopoulos B."/>
            <person name="Baker S."/>
            <person name="Barry K."/>
            <person name="Bills G."/>
            <person name="Bluhm B."/>
            <person name="Cannon C."/>
            <person name="Castanera R."/>
            <person name="Culley D."/>
            <person name="Daum C."/>
            <person name="Ezra D."/>
            <person name="Gonzalez J."/>
            <person name="Henrissat B."/>
            <person name="Kuo A."/>
            <person name="Liang C."/>
            <person name="Lipzen A."/>
            <person name="Lutzoni F."/>
            <person name="Magnuson J."/>
            <person name="Mondo S."/>
            <person name="Nolan M."/>
            <person name="Ohm R."/>
            <person name="Pangilinan J."/>
            <person name="Park H.-J."/>
            <person name="Ramirez L."/>
            <person name="Alfaro M."/>
            <person name="Sun H."/>
            <person name="Tritt A."/>
            <person name="Yoshinaga Y."/>
            <person name="Zwiers L.-H."/>
            <person name="Turgeon B."/>
            <person name="Goodwin S."/>
            <person name="Spatafora J."/>
            <person name="Crous P."/>
            <person name="Grigoriev I."/>
        </authorList>
    </citation>
    <scope>NUCLEOTIDE SEQUENCE</scope>
    <source>
        <strain evidence="2">CBS 115976</strain>
    </source>
</reference>
<sequence length="841" mass="95252">MGALPDFVNLNAYRRYKQDTDIVATWLATTAEQLGYSTETLKGTKKVQKSQRLKGKARKLAKEAATQSAATTTASPEAAIPNYTIAVSDFALLAEYISEKQGFLVPGHISGALNRAIKLRKGHNIFYASQTNDGVIDAEEDDKRHQHFVEILEQARDLLNLGPSNESIASASQTNRHTSSQIEDDELVFNNMFQGLNVEEPSDEFLNAPAKPMAATPSAIYHVDSSADTLDLYLAIAALLHDLASIRNAIQQIWSQYAQGQISLISASVTTNTAIQLAGQLEEQFIKDYPAEKDTGLAREKFLKFQYMMLGEDFRANARPGESINVNRYDLVDFTLTNTRLILRGFGKVCKDAKGAHPLFKNGFFGVYNPLADRSKMTGFQKFDEDKILLLEMMPDILLFVYQWELTGCDEFTRKVYDFCKNYEESLLLDFVAQIFLLIHHTLRERVGMAWKTFSTYARNCEDSIKESMAFHNGQTNPNWPQEYHMMLREWARKLGDIVLDNAIQTDKNRHTINNGWYPEPYTPYQFYINHPWLCGSLLFGTKMEMQELGLGLSNAWGSIKFAAHIYNAARQEKLLEGHWEDMELALRFYGHQNIFVGSEPKQPEDYYRRWCLAMGYSAQNFAKGKRQTQKFIPSSKGPRGQLESRHITPLADQLRFGYTLLDRKKAAPSLETVLKTCFDKVAAAGGNSIAVDDFLKSQNSRTRKHLTKQFSLAELLQIFCAGLVDEELALTFDHFHLHRTAWDVLRDIHKATDADLSQYYGAGYLETESQLPFMIGYIFMTAIDAKKLAGFLLPKKGDVISSKLLAQAAEVFSEMIDSDIGQSEIKVLQDKYSMALEYEE</sequence>
<organism evidence="2 3">
    <name type="scientific">Microthyrium microscopicum</name>
    <dbReference type="NCBI Taxonomy" id="703497"/>
    <lineage>
        <taxon>Eukaryota</taxon>
        <taxon>Fungi</taxon>
        <taxon>Dikarya</taxon>
        <taxon>Ascomycota</taxon>
        <taxon>Pezizomycotina</taxon>
        <taxon>Dothideomycetes</taxon>
        <taxon>Dothideomycetes incertae sedis</taxon>
        <taxon>Microthyriales</taxon>
        <taxon>Microthyriaceae</taxon>
        <taxon>Microthyrium</taxon>
    </lineage>
</organism>
<evidence type="ECO:0000259" key="1">
    <source>
        <dbReference type="Pfam" id="PF20253"/>
    </source>
</evidence>
<dbReference type="Proteomes" id="UP000799302">
    <property type="component" value="Unassembled WGS sequence"/>
</dbReference>
<dbReference type="OrthoDB" id="5238236at2759"/>
<name>A0A6A6U0Y3_9PEZI</name>
<proteinExistence type="predicted"/>
<dbReference type="EMBL" id="MU004239">
    <property type="protein sequence ID" value="KAF2665949.1"/>
    <property type="molecule type" value="Genomic_DNA"/>
</dbReference>
<evidence type="ECO:0000313" key="2">
    <source>
        <dbReference type="EMBL" id="KAF2665949.1"/>
    </source>
</evidence>
<gene>
    <name evidence="2" type="ORF">BT63DRAFT_44738</name>
</gene>
<keyword evidence="3" id="KW-1185">Reference proteome</keyword>
<dbReference type="Pfam" id="PF20253">
    <property type="entry name" value="DUF6604"/>
    <property type="match status" value="1"/>
</dbReference>
<evidence type="ECO:0000313" key="3">
    <source>
        <dbReference type="Proteomes" id="UP000799302"/>
    </source>
</evidence>
<accession>A0A6A6U0Y3</accession>
<protein>
    <recommendedName>
        <fullName evidence="1">DUF6604 domain-containing protein</fullName>
    </recommendedName>
</protein>
<dbReference type="AlphaFoldDB" id="A0A6A6U0Y3"/>
<dbReference type="PANTHER" id="PTHR38795:SF1">
    <property type="entry name" value="DUF6604 DOMAIN-CONTAINING PROTEIN"/>
    <property type="match status" value="1"/>
</dbReference>
<feature type="domain" description="DUF6604" evidence="1">
    <location>
        <begin position="14"/>
        <end position="286"/>
    </location>
</feature>
<dbReference type="PANTHER" id="PTHR38795">
    <property type="entry name" value="DUF6604 DOMAIN-CONTAINING PROTEIN"/>
    <property type="match status" value="1"/>
</dbReference>
<dbReference type="InterPro" id="IPR046539">
    <property type="entry name" value="DUF6604"/>
</dbReference>